<dbReference type="AlphaFoldDB" id="A0A1M6RFU3"/>
<keyword evidence="2" id="KW-1185">Reference proteome</keyword>
<dbReference type="STRING" id="1123349.SAMN02744037_02101"/>
<evidence type="ECO:0000313" key="2">
    <source>
        <dbReference type="Proteomes" id="UP000242497"/>
    </source>
</evidence>
<dbReference type="RefSeq" id="WP_084605699.1">
    <property type="nucleotide sequence ID" value="NZ_FRAE01000056.1"/>
</dbReference>
<organism evidence="1 2">
    <name type="scientific">Tepidibacter formicigenes DSM 15518</name>
    <dbReference type="NCBI Taxonomy" id="1123349"/>
    <lineage>
        <taxon>Bacteria</taxon>
        <taxon>Bacillati</taxon>
        <taxon>Bacillota</taxon>
        <taxon>Clostridia</taxon>
        <taxon>Peptostreptococcales</taxon>
        <taxon>Peptostreptococcaceae</taxon>
        <taxon>Tepidibacter</taxon>
    </lineage>
</organism>
<proteinExistence type="predicted"/>
<sequence length="464" mass="54759">MKLFDVMPDKFFSILSSTKKNIYSDCIFIIYKILKNNTSFGIEREIIVDALSDYFENIEEKNVFIEEESNLKNSRDNSNFIIRKLKECGWIDIEITSNYKEIINLQDYAIAIIQTLDSIMNNEKLEYQGYVYTIYSILYGNENINKSIMLEQVYENTDKLISGLKSLNSNIKKYIEKIVDKKSAQEIIKLFFDDYIHNIIDKGYHRLKTSDNVSKFRPKIIEKLEEIKKDKETIKTICEELIKMEKEDNFESAYEKTINSLNDTINLISDIDYIINEIDRKNTQYIRSSVARIKLLLNSSKDLGGKINTILKYIADAVIENSIDIKEYNFEELKNIFSVFTQNFIDEKSLYISTEGKKTFKPEKINKSNKLSKEERENKIKYIKEKSKNRLSRKNIDEYVLNILKDKKVTNASMLPIENSKDFVKIIYILLYSKSKFVNYTVKKLNKSVTINNFIFNDFEIWRK</sequence>
<protein>
    <submittedName>
        <fullName evidence="1">Uncharacterized protein</fullName>
    </submittedName>
</protein>
<name>A0A1M6RFU3_9FIRM</name>
<evidence type="ECO:0000313" key="1">
    <source>
        <dbReference type="EMBL" id="SHK31280.1"/>
    </source>
</evidence>
<dbReference type="InterPro" id="IPR043773">
    <property type="entry name" value="JetA"/>
</dbReference>
<dbReference type="Proteomes" id="UP000242497">
    <property type="component" value="Unassembled WGS sequence"/>
</dbReference>
<reference evidence="2" key="1">
    <citation type="submission" date="2016-11" db="EMBL/GenBank/DDBJ databases">
        <authorList>
            <person name="Varghese N."/>
            <person name="Submissions S."/>
        </authorList>
    </citation>
    <scope>NUCLEOTIDE SEQUENCE [LARGE SCALE GENOMIC DNA]</scope>
    <source>
        <strain evidence="2">DSM 15518</strain>
    </source>
</reference>
<dbReference type="EMBL" id="FRAE01000056">
    <property type="protein sequence ID" value="SHK31280.1"/>
    <property type="molecule type" value="Genomic_DNA"/>
</dbReference>
<accession>A0A1M6RFU3</accession>
<dbReference type="Pfam" id="PF18982">
    <property type="entry name" value="JetA"/>
    <property type="match status" value="1"/>
</dbReference>
<gene>
    <name evidence="1" type="ORF">SAMN02744037_02101</name>
</gene>
<dbReference type="OrthoDB" id="9807828at2"/>